<accession>A0AAV1CHN3</accession>
<name>A0AAV1CHN3_OLDCO</name>
<evidence type="ECO:0000313" key="2">
    <source>
        <dbReference type="EMBL" id="CAI9094668.1"/>
    </source>
</evidence>
<protein>
    <submittedName>
        <fullName evidence="2">OLC1v1030446C1</fullName>
    </submittedName>
</protein>
<sequence>MASWDCWKCGHSQVGCGGKIRCEELCFVGAEERIWRVLYRAVIKNQDSGGNPHKFLKSRRILGTTKACGYRKRPPPIQTSESKRRPNRKPL</sequence>
<dbReference type="AlphaFoldDB" id="A0AAV1CHN3"/>
<dbReference type="Proteomes" id="UP001161247">
    <property type="component" value="Chromosome 2"/>
</dbReference>
<dbReference type="EMBL" id="OX459119">
    <property type="protein sequence ID" value="CAI9094668.1"/>
    <property type="molecule type" value="Genomic_DNA"/>
</dbReference>
<reference evidence="2" key="1">
    <citation type="submission" date="2023-03" db="EMBL/GenBank/DDBJ databases">
        <authorList>
            <person name="Julca I."/>
        </authorList>
    </citation>
    <scope>NUCLEOTIDE SEQUENCE</scope>
</reference>
<organism evidence="2 3">
    <name type="scientific">Oldenlandia corymbosa var. corymbosa</name>
    <dbReference type="NCBI Taxonomy" id="529605"/>
    <lineage>
        <taxon>Eukaryota</taxon>
        <taxon>Viridiplantae</taxon>
        <taxon>Streptophyta</taxon>
        <taxon>Embryophyta</taxon>
        <taxon>Tracheophyta</taxon>
        <taxon>Spermatophyta</taxon>
        <taxon>Magnoliopsida</taxon>
        <taxon>eudicotyledons</taxon>
        <taxon>Gunneridae</taxon>
        <taxon>Pentapetalae</taxon>
        <taxon>asterids</taxon>
        <taxon>lamiids</taxon>
        <taxon>Gentianales</taxon>
        <taxon>Rubiaceae</taxon>
        <taxon>Rubioideae</taxon>
        <taxon>Spermacoceae</taxon>
        <taxon>Hedyotis-Oldenlandia complex</taxon>
        <taxon>Oldenlandia</taxon>
    </lineage>
</organism>
<proteinExistence type="predicted"/>
<gene>
    <name evidence="2" type="ORF">OLC1_LOCUS5781</name>
</gene>
<keyword evidence="3" id="KW-1185">Reference proteome</keyword>
<evidence type="ECO:0000256" key="1">
    <source>
        <dbReference type="SAM" id="MobiDB-lite"/>
    </source>
</evidence>
<evidence type="ECO:0000313" key="3">
    <source>
        <dbReference type="Proteomes" id="UP001161247"/>
    </source>
</evidence>
<feature type="region of interest" description="Disordered" evidence="1">
    <location>
        <begin position="68"/>
        <end position="91"/>
    </location>
</feature>